<keyword evidence="4 5" id="KW-0342">GTP-binding</keyword>
<dbReference type="GO" id="GO:0003924">
    <property type="term" value="F:GTPase activity"/>
    <property type="evidence" value="ECO:0007669"/>
    <property type="project" value="InterPro"/>
</dbReference>
<feature type="region of interest" description="Disordered" evidence="6">
    <location>
        <begin position="318"/>
        <end position="392"/>
    </location>
</feature>
<proteinExistence type="inferred from homology"/>
<sequence>MAEARVENGACAAEPKVSAQQTSDPSGSTQTTGAKPTCILVLGMAGSGKTTFVQRLNAHMHAQKSPPYVINLDPAVYEIPYPANIDIRDTVKYKEVMKQYGLGPNGGIITSLNLFATRFDQVMKYVEKRANQYKHVILDTPGQIEVFTWSASGSIITESLASGFPTVVVYVMDIARSVSPVTFMSNMLYACSILYKTKLPFIVVMNKIDIVNHSFAVEWLTDFEAFQDALAQEESYASNLTRSLSLVLDEFYANLRTVGVSSVTGQGMTEFLQAVESAAQEYQTQYRPEYERLKQEKASAEQQEKQKQLDRLRRDMGEGQAVPMETATPVRPDATPSHSKAPEVMLTKDPDEDDDLDSDDLDDEMTERREEAAFKAFLESQRAHPQNKSDKS</sequence>
<dbReference type="GO" id="GO:0005525">
    <property type="term" value="F:GTP binding"/>
    <property type="evidence" value="ECO:0007669"/>
    <property type="project" value="UniProtKB-KW"/>
</dbReference>
<gene>
    <name evidence="8" type="primary">LOC109471259</name>
</gene>
<keyword evidence="2 5" id="KW-0547">Nucleotide-binding</keyword>
<evidence type="ECO:0000313" key="7">
    <source>
        <dbReference type="Proteomes" id="UP000515135"/>
    </source>
</evidence>
<dbReference type="Gene3D" id="3.40.50.300">
    <property type="entry name" value="P-loop containing nucleotide triphosphate hydrolases"/>
    <property type="match status" value="1"/>
</dbReference>
<evidence type="ECO:0000256" key="4">
    <source>
        <dbReference type="ARBA" id="ARBA00023134"/>
    </source>
</evidence>
<evidence type="ECO:0000256" key="1">
    <source>
        <dbReference type="ARBA" id="ARBA00005290"/>
    </source>
</evidence>
<dbReference type="GO" id="GO:0005737">
    <property type="term" value="C:cytoplasm"/>
    <property type="evidence" value="ECO:0007669"/>
    <property type="project" value="UniProtKB-SubCell"/>
</dbReference>
<evidence type="ECO:0000313" key="8">
    <source>
        <dbReference type="RefSeq" id="XP_019626101.1"/>
    </source>
</evidence>
<dbReference type="EC" id="3.6.5.-" evidence="5"/>
<name>A0A6P4Z8W8_BRABE</name>
<comment type="function">
    <text evidence="5">Small GTPase required for proper nuclear import of RNA polymerase II (RNAPII). May act at an RNAP assembly step prior to nuclear import.</text>
</comment>
<keyword evidence="3 5" id="KW-0378">Hydrolase</keyword>
<dbReference type="FunFam" id="3.40.50.300:FF:000817">
    <property type="entry name" value="GPN-loop GTPase 1"/>
    <property type="match status" value="1"/>
</dbReference>
<keyword evidence="7" id="KW-1185">Reference proteome</keyword>
<feature type="compositionally biased region" description="Polar residues" evidence="6">
    <location>
        <begin position="18"/>
        <end position="32"/>
    </location>
</feature>
<evidence type="ECO:0000256" key="2">
    <source>
        <dbReference type="ARBA" id="ARBA00022741"/>
    </source>
</evidence>
<dbReference type="AlphaFoldDB" id="A0A6P4Z8W8"/>
<accession>A0A6P4Z8W8</accession>
<dbReference type="KEGG" id="bbel:109471259"/>
<feature type="compositionally biased region" description="Acidic residues" evidence="6">
    <location>
        <begin position="350"/>
        <end position="365"/>
    </location>
</feature>
<dbReference type="PANTHER" id="PTHR21231">
    <property type="entry name" value="XPA-BINDING PROTEIN 1-RELATED"/>
    <property type="match status" value="1"/>
</dbReference>
<reference evidence="8" key="1">
    <citation type="submission" date="2025-08" db="UniProtKB">
        <authorList>
            <consortium name="RefSeq"/>
        </authorList>
    </citation>
    <scope>IDENTIFICATION</scope>
    <source>
        <tissue evidence="8">Gonad</tissue>
    </source>
</reference>
<dbReference type="Proteomes" id="UP000515135">
    <property type="component" value="Unplaced"/>
</dbReference>
<dbReference type="GeneID" id="109471259"/>
<dbReference type="GO" id="GO:0005634">
    <property type="term" value="C:nucleus"/>
    <property type="evidence" value="ECO:0007669"/>
    <property type="project" value="UniProtKB-SubCell"/>
</dbReference>
<dbReference type="InterPro" id="IPR030230">
    <property type="entry name" value="Gpn1/Npa3/XAB1"/>
</dbReference>
<protein>
    <recommendedName>
        <fullName evidence="5">GPN-loop GTPase</fullName>
        <ecNumber evidence="5">3.6.5.-</ecNumber>
    </recommendedName>
</protein>
<dbReference type="InterPro" id="IPR004130">
    <property type="entry name" value="Gpn"/>
</dbReference>
<evidence type="ECO:0000256" key="3">
    <source>
        <dbReference type="ARBA" id="ARBA00022801"/>
    </source>
</evidence>
<dbReference type="SUPFAM" id="SSF52540">
    <property type="entry name" value="P-loop containing nucleoside triphosphate hydrolases"/>
    <property type="match status" value="1"/>
</dbReference>
<comment type="subcellular location">
    <subcellularLocation>
        <location evidence="5">Cytoplasm</location>
    </subcellularLocation>
    <subcellularLocation>
        <location evidence="5">Nucleus</location>
    </subcellularLocation>
</comment>
<dbReference type="OrthoDB" id="243313at2759"/>
<evidence type="ECO:0000256" key="6">
    <source>
        <dbReference type="SAM" id="MobiDB-lite"/>
    </source>
</evidence>
<feature type="region of interest" description="Disordered" evidence="6">
    <location>
        <begin position="1"/>
        <end position="32"/>
    </location>
</feature>
<dbReference type="PANTHER" id="PTHR21231:SF8">
    <property type="entry name" value="GPN-LOOP GTPASE 1"/>
    <property type="match status" value="1"/>
</dbReference>
<comment type="subunit">
    <text evidence="5">Binds to RNA polymerase II.</text>
</comment>
<evidence type="ECO:0000256" key="5">
    <source>
        <dbReference type="RuleBase" id="RU365059"/>
    </source>
</evidence>
<dbReference type="RefSeq" id="XP_019626101.1">
    <property type="nucleotide sequence ID" value="XM_019770542.1"/>
</dbReference>
<dbReference type="CDD" id="cd17870">
    <property type="entry name" value="GPN1"/>
    <property type="match status" value="1"/>
</dbReference>
<comment type="similarity">
    <text evidence="1 5">Belongs to the GPN-loop GTPase family.</text>
</comment>
<keyword evidence="5" id="KW-0963">Cytoplasm</keyword>
<dbReference type="Pfam" id="PF03029">
    <property type="entry name" value="ATP_bind_1"/>
    <property type="match status" value="1"/>
</dbReference>
<dbReference type="InterPro" id="IPR027417">
    <property type="entry name" value="P-loop_NTPase"/>
</dbReference>
<organism evidence="7 8">
    <name type="scientific">Branchiostoma belcheri</name>
    <name type="common">Amphioxus</name>
    <dbReference type="NCBI Taxonomy" id="7741"/>
    <lineage>
        <taxon>Eukaryota</taxon>
        <taxon>Metazoa</taxon>
        <taxon>Chordata</taxon>
        <taxon>Cephalochordata</taxon>
        <taxon>Leptocardii</taxon>
        <taxon>Amphioxiformes</taxon>
        <taxon>Branchiostomatidae</taxon>
        <taxon>Branchiostoma</taxon>
    </lineage>
</organism>